<feature type="transmembrane region" description="Helical" evidence="1">
    <location>
        <begin position="56"/>
        <end position="76"/>
    </location>
</feature>
<dbReference type="RefSeq" id="XP_028468657.1">
    <property type="nucleotide sequence ID" value="XM_028606493.1"/>
</dbReference>
<protein>
    <submittedName>
        <fullName evidence="2">Uncharacterized protein</fullName>
    </submittedName>
</protein>
<feature type="transmembrane region" description="Helical" evidence="1">
    <location>
        <begin position="96"/>
        <end position="114"/>
    </location>
</feature>
<keyword evidence="1" id="KW-0472">Membrane</keyword>
<reference evidence="2 3" key="1">
    <citation type="journal article" date="2018" name="Mol. Ecol.">
        <title>The obligate alkalophilic soda-lake fungus Sodiomyces alkalinus has shifted to a protein diet.</title>
        <authorList>
            <person name="Grum-Grzhimaylo A.A."/>
            <person name="Falkoski D.L."/>
            <person name="van den Heuvel J."/>
            <person name="Valero-Jimenez C.A."/>
            <person name="Min B."/>
            <person name="Choi I.G."/>
            <person name="Lipzen A."/>
            <person name="Daum C.G."/>
            <person name="Aanen D.K."/>
            <person name="Tsang A."/>
            <person name="Henrissat B."/>
            <person name="Bilanenko E.N."/>
            <person name="de Vries R.P."/>
            <person name="van Kan J.A.L."/>
            <person name="Grigoriev I.V."/>
            <person name="Debets A.J.M."/>
        </authorList>
    </citation>
    <scope>NUCLEOTIDE SEQUENCE [LARGE SCALE GENOMIC DNA]</scope>
    <source>
        <strain evidence="2 3">F11</strain>
    </source>
</reference>
<evidence type="ECO:0000313" key="2">
    <source>
        <dbReference type="EMBL" id="ROT40851.1"/>
    </source>
</evidence>
<evidence type="ECO:0000313" key="3">
    <source>
        <dbReference type="Proteomes" id="UP000272025"/>
    </source>
</evidence>
<dbReference type="AlphaFoldDB" id="A0A3N2Q249"/>
<sequence>MLKTLLRIRLNITLRCNRHITKVDTGYPPASPASSADSVFLLREGKRERIKWCGRAPRMITGFYYVSCCIFQALLWVNSGNGRRQGRGVSRVLLEIVLSPLFYSFLFLFLLLLLSHQVCSPVLRYDANGISKRGPPVSINTNCTYQDQVCLLMRRILEDTCDAISQTWLRMGSSSKVMQSCAEIP</sequence>
<keyword evidence="1" id="KW-0812">Transmembrane</keyword>
<keyword evidence="1" id="KW-1133">Transmembrane helix</keyword>
<dbReference type="GeneID" id="39574971"/>
<accession>A0A3N2Q249</accession>
<name>A0A3N2Q249_SODAK</name>
<keyword evidence="3" id="KW-1185">Reference proteome</keyword>
<gene>
    <name evidence="2" type="ORF">SODALDRAFT_106051</name>
</gene>
<proteinExistence type="predicted"/>
<organism evidence="2 3">
    <name type="scientific">Sodiomyces alkalinus (strain CBS 110278 / VKM F-3762 / F11)</name>
    <name type="common">Alkaliphilic filamentous fungus</name>
    <dbReference type="NCBI Taxonomy" id="1314773"/>
    <lineage>
        <taxon>Eukaryota</taxon>
        <taxon>Fungi</taxon>
        <taxon>Dikarya</taxon>
        <taxon>Ascomycota</taxon>
        <taxon>Pezizomycotina</taxon>
        <taxon>Sordariomycetes</taxon>
        <taxon>Hypocreomycetidae</taxon>
        <taxon>Glomerellales</taxon>
        <taxon>Plectosphaerellaceae</taxon>
        <taxon>Sodiomyces</taxon>
    </lineage>
</organism>
<dbReference type="Proteomes" id="UP000272025">
    <property type="component" value="Unassembled WGS sequence"/>
</dbReference>
<dbReference type="EMBL" id="ML119052">
    <property type="protein sequence ID" value="ROT40851.1"/>
    <property type="molecule type" value="Genomic_DNA"/>
</dbReference>
<evidence type="ECO:0000256" key="1">
    <source>
        <dbReference type="SAM" id="Phobius"/>
    </source>
</evidence>